<protein>
    <submittedName>
        <fullName evidence="2">Uncharacterized protein</fullName>
    </submittedName>
</protein>
<reference evidence="2 3" key="1">
    <citation type="submission" date="2018-03" db="EMBL/GenBank/DDBJ databases">
        <title>Genomic Encyclopedia of Archaeal and Bacterial Type Strains, Phase II (KMG-II): from individual species to whole genera.</title>
        <authorList>
            <person name="Goeker M."/>
        </authorList>
    </citation>
    <scope>NUCLEOTIDE SEQUENCE [LARGE SCALE GENOMIC DNA]</scope>
    <source>
        <strain evidence="2 3">DSM 19711</strain>
    </source>
</reference>
<dbReference type="Proteomes" id="UP000238083">
    <property type="component" value="Unassembled WGS sequence"/>
</dbReference>
<proteinExistence type="predicted"/>
<keyword evidence="3" id="KW-1185">Reference proteome</keyword>
<dbReference type="AlphaFoldDB" id="A0A2T0QPZ4"/>
<dbReference type="RefSeq" id="WP_106215676.1">
    <property type="nucleotide sequence ID" value="NZ_PVZF01000032.1"/>
</dbReference>
<feature type="compositionally biased region" description="Low complexity" evidence="1">
    <location>
        <begin position="185"/>
        <end position="202"/>
    </location>
</feature>
<evidence type="ECO:0000256" key="1">
    <source>
        <dbReference type="SAM" id="MobiDB-lite"/>
    </source>
</evidence>
<sequence>MTWFNVQVQLDLPAARLDDDLTDALLEDLEDFHTSLSSHDGLITARLSLQAAGLSQATRQAIAVTEQAAASAGSPAQAVAVTAMTEQEFTSREGWPQAPTALPEAQAAPQPDMTLKEASLLLGITRQAVTRRLLLPVDHPDHLRGFRDDTRRWHVEAIDVRRAAQRREQTSSAGTASPGTDSNPAPADEATAAAEASAGAMVEHQDHPHDGEVAGRSQAPAARRARPRRAAGTAAS</sequence>
<evidence type="ECO:0000313" key="3">
    <source>
        <dbReference type="Proteomes" id="UP000238083"/>
    </source>
</evidence>
<name>A0A2T0QPZ4_9ACTN</name>
<dbReference type="EMBL" id="PVZF01000032">
    <property type="protein sequence ID" value="PRY06790.1"/>
    <property type="molecule type" value="Genomic_DNA"/>
</dbReference>
<evidence type="ECO:0000313" key="2">
    <source>
        <dbReference type="EMBL" id="PRY06790.1"/>
    </source>
</evidence>
<feature type="region of interest" description="Disordered" evidence="1">
    <location>
        <begin position="162"/>
        <end position="236"/>
    </location>
</feature>
<organism evidence="2 3">
    <name type="scientific">Kineococcus rhizosphaerae</name>
    <dbReference type="NCBI Taxonomy" id="559628"/>
    <lineage>
        <taxon>Bacteria</taxon>
        <taxon>Bacillati</taxon>
        <taxon>Actinomycetota</taxon>
        <taxon>Actinomycetes</taxon>
        <taxon>Kineosporiales</taxon>
        <taxon>Kineosporiaceae</taxon>
        <taxon>Kineococcus</taxon>
    </lineage>
</organism>
<gene>
    <name evidence="2" type="ORF">CLV37_1324</name>
</gene>
<feature type="compositionally biased region" description="Basic and acidic residues" evidence="1">
    <location>
        <begin position="203"/>
        <end position="213"/>
    </location>
</feature>
<comment type="caution">
    <text evidence="2">The sequence shown here is derived from an EMBL/GenBank/DDBJ whole genome shotgun (WGS) entry which is preliminary data.</text>
</comment>
<accession>A0A2T0QPZ4</accession>
<feature type="compositionally biased region" description="Polar residues" evidence="1">
    <location>
        <begin position="170"/>
        <end position="183"/>
    </location>
</feature>